<feature type="compositionally biased region" description="Basic residues" evidence="1">
    <location>
        <begin position="60"/>
        <end position="71"/>
    </location>
</feature>
<dbReference type="Gene3D" id="1.10.30.10">
    <property type="entry name" value="High mobility group box domain"/>
    <property type="match status" value="1"/>
</dbReference>
<proteinExistence type="predicted"/>
<dbReference type="InterPro" id="IPR056775">
    <property type="entry name" value="YABBY_C"/>
</dbReference>
<protein>
    <recommendedName>
        <fullName evidence="2">YABBY protein C-terminal domain-containing protein</fullName>
    </recommendedName>
</protein>
<dbReference type="InterPro" id="IPR036910">
    <property type="entry name" value="HMG_box_dom_sf"/>
</dbReference>
<gene>
    <name evidence="3" type="ORF">BCR44DRAFT_42068</name>
</gene>
<feature type="region of interest" description="Disordered" evidence="1">
    <location>
        <begin position="44"/>
        <end position="71"/>
    </location>
</feature>
<dbReference type="EMBL" id="MCFL01000005">
    <property type="protein sequence ID" value="ORZ39556.1"/>
    <property type="molecule type" value="Genomic_DNA"/>
</dbReference>
<accession>A0A1Y2HY66</accession>
<feature type="domain" description="YABBY protein C-terminal" evidence="2">
    <location>
        <begin position="17"/>
        <end position="56"/>
    </location>
</feature>
<evidence type="ECO:0000259" key="2">
    <source>
        <dbReference type="Pfam" id="PF04690"/>
    </source>
</evidence>
<keyword evidence="4" id="KW-1185">Reference proteome</keyword>
<dbReference type="OrthoDB" id="667577at2759"/>
<dbReference type="Pfam" id="PF04690">
    <property type="entry name" value="YABBY"/>
    <property type="match status" value="1"/>
</dbReference>
<dbReference type="CDD" id="cd00084">
    <property type="entry name" value="HMG-box_SF"/>
    <property type="match status" value="1"/>
</dbReference>
<sequence>MPKSDKPKAAGGVKKRSPYNNFMAEELKRIKIAEPGIDHKQAFKKAAANWRDSPDNPKSPKYKAPKAPKED</sequence>
<organism evidence="3 4">
    <name type="scientific">Catenaria anguillulae PL171</name>
    <dbReference type="NCBI Taxonomy" id="765915"/>
    <lineage>
        <taxon>Eukaryota</taxon>
        <taxon>Fungi</taxon>
        <taxon>Fungi incertae sedis</taxon>
        <taxon>Blastocladiomycota</taxon>
        <taxon>Blastocladiomycetes</taxon>
        <taxon>Blastocladiales</taxon>
        <taxon>Catenariaceae</taxon>
        <taxon>Catenaria</taxon>
    </lineage>
</organism>
<comment type="caution">
    <text evidence="3">The sequence shown here is derived from an EMBL/GenBank/DDBJ whole genome shotgun (WGS) entry which is preliminary data.</text>
</comment>
<name>A0A1Y2HY66_9FUNG</name>
<evidence type="ECO:0000313" key="4">
    <source>
        <dbReference type="Proteomes" id="UP000193411"/>
    </source>
</evidence>
<evidence type="ECO:0000313" key="3">
    <source>
        <dbReference type="EMBL" id="ORZ39556.1"/>
    </source>
</evidence>
<reference evidence="3 4" key="1">
    <citation type="submission" date="2016-07" db="EMBL/GenBank/DDBJ databases">
        <title>Pervasive Adenine N6-methylation of Active Genes in Fungi.</title>
        <authorList>
            <consortium name="DOE Joint Genome Institute"/>
            <person name="Mondo S.J."/>
            <person name="Dannebaum R.O."/>
            <person name="Kuo R.C."/>
            <person name="Labutti K."/>
            <person name="Haridas S."/>
            <person name="Kuo A."/>
            <person name="Salamov A."/>
            <person name="Ahrendt S.R."/>
            <person name="Lipzen A."/>
            <person name="Sullivan W."/>
            <person name="Andreopoulos W.B."/>
            <person name="Clum A."/>
            <person name="Lindquist E."/>
            <person name="Daum C."/>
            <person name="Ramamoorthy G.K."/>
            <person name="Gryganskyi A."/>
            <person name="Culley D."/>
            <person name="Magnuson J.K."/>
            <person name="James T.Y."/>
            <person name="O'Malley M.A."/>
            <person name="Stajich J.E."/>
            <person name="Spatafora J.W."/>
            <person name="Visel A."/>
            <person name="Grigoriev I.V."/>
        </authorList>
    </citation>
    <scope>NUCLEOTIDE SEQUENCE [LARGE SCALE GENOMIC DNA]</scope>
    <source>
        <strain evidence="3 4">PL171</strain>
    </source>
</reference>
<dbReference type="Proteomes" id="UP000193411">
    <property type="component" value="Unassembled WGS sequence"/>
</dbReference>
<dbReference type="SUPFAM" id="SSF47095">
    <property type="entry name" value="HMG-box"/>
    <property type="match status" value="1"/>
</dbReference>
<dbReference type="AlphaFoldDB" id="A0A1Y2HY66"/>
<evidence type="ECO:0000256" key="1">
    <source>
        <dbReference type="SAM" id="MobiDB-lite"/>
    </source>
</evidence>
<feature type="non-terminal residue" evidence="3">
    <location>
        <position position="71"/>
    </location>
</feature>